<proteinExistence type="predicted"/>
<dbReference type="Proteomes" id="UP000182235">
    <property type="component" value="Unassembled WGS sequence"/>
</dbReference>
<protein>
    <submittedName>
        <fullName evidence="1">Uncharacterized protein</fullName>
    </submittedName>
</protein>
<evidence type="ECO:0000313" key="2">
    <source>
        <dbReference type="Proteomes" id="UP000182235"/>
    </source>
</evidence>
<keyword evidence="2" id="KW-1185">Reference proteome</keyword>
<organism evidence="1 2">
    <name type="scientific">Emergomyces pasteurianus Ep9510</name>
    <dbReference type="NCBI Taxonomy" id="1447872"/>
    <lineage>
        <taxon>Eukaryota</taxon>
        <taxon>Fungi</taxon>
        <taxon>Dikarya</taxon>
        <taxon>Ascomycota</taxon>
        <taxon>Pezizomycotina</taxon>
        <taxon>Eurotiomycetes</taxon>
        <taxon>Eurotiomycetidae</taxon>
        <taxon>Onygenales</taxon>
        <taxon>Ajellomycetaceae</taxon>
        <taxon>Emergomyces</taxon>
    </lineage>
</organism>
<dbReference type="AlphaFoldDB" id="A0A1J9QSH5"/>
<dbReference type="EMBL" id="LGRN01000016">
    <property type="protein sequence ID" value="OJD19151.1"/>
    <property type="molecule type" value="Genomic_DNA"/>
</dbReference>
<reference evidence="1 2" key="1">
    <citation type="submission" date="2015-07" db="EMBL/GenBank/DDBJ databases">
        <title>Emmonsia species relationships and genome sequence.</title>
        <authorList>
            <consortium name="The Broad Institute Genomics Platform"/>
            <person name="Cuomo C.A."/>
            <person name="Munoz J.F."/>
            <person name="Imamovic A."/>
            <person name="Priest M.E."/>
            <person name="Young S."/>
            <person name="Clay O.K."/>
            <person name="McEwen J.G."/>
        </authorList>
    </citation>
    <scope>NUCLEOTIDE SEQUENCE [LARGE SCALE GENOMIC DNA]</scope>
    <source>
        <strain evidence="1 2">UAMH 9510</strain>
    </source>
</reference>
<evidence type="ECO:0000313" key="1">
    <source>
        <dbReference type="EMBL" id="OJD19151.1"/>
    </source>
</evidence>
<dbReference type="VEuPathDB" id="FungiDB:AJ78_00851"/>
<gene>
    <name evidence="1" type="ORF">AJ78_00851</name>
</gene>
<comment type="caution">
    <text evidence="1">The sequence shown here is derived from an EMBL/GenBank/DDBJ whole genome shotgun (WGS) entry which is preliminary data.</text>
</comment>
<accession>A0A1J9QSH5</accession>
<name>A0A1J9QSH5_9EURO</name>
<sequence>MSVVDVAVDDGNHSRIIGVTGVRKAVSLAQPGIGPIYAQTIRSDNNESFIQIDIRFIPQFQKEQRMPDGFQDKLSSIVRSLNVPVDTIQISRPGQRVNPGPTAEVITEIDELLERLASVHEGSRAKEE</sequence>